<organism evidence="1 2">
    <name type="scientific">Helicobacter trogontum</name>
    <dbReference type="NCBI Taxonomy" id="50960"/>
    <lineage>
        <taxon>Bacteria</taxon>
        <taxon>Pseudomonadati</taxon>
        <taxon>Campylobacterota</taxon>
        <taxon>Epsilonproteobacteria</taxon>
        <taxon>Campylobacterales</taxon>
        <taxon>Helicobacteraceae</taxon>
        <taxon>Helicobacter</taxon>
    </lineage>
</organism>
<gene>
    <name evidence="1" type="ORF">NHP164001_16090</name>
</gene>
<proteinExistence type="predicted"/>
<protein>
    <submittedName>
        <fullName evidence="1">Uncharacterized protein</fullName>
    </submittedName>
</protein>
<dbReference type="RefSeq" id="WP_369607662.1">
    <property type="nucleotide sequence ID" value="NZ_BAAFHN010000046.1"/>
</dbReference>
<keyword evidence="2" id="KW-1185">Reference proteome</keyword>
<reference evidence="1 2" key="1">
    <citation type="submission" date="2024-06" db="EMBL/GenBank/DDBJ databases">
        <title>Draft genome sequence of Helicobacter trogontum NHP16-4001.</title>
        <authorList>
            <person name="Rimbara E."/>
            <person name="Suzuki M."/>
        </authorList>
    </citation>
    <scope>NUCLEOTIDE SEQUENCE [LARGE SCALE GENOMIC DNA]</scope>
    <source>
        <strain evidence="1 2">NHP16-4001</strain>
    </source>
</reference>
<evidence type="ECO:0000313" key="1">
    <source>
        <dbReference type="EMBL" id="GAB0173589.1"/>
    </source>
</evidence>
<comment type="caution">
    <text evidence="1">The sequence shown here is derived from an EMBL/GenBank/DDBJ whole genome shotgun (WGS) entry which is preliminary data.</text>
</comment>
<accession>A0ABQ0D5X6</accession>
<name>A0ABQ0D5X6_9HELI</name>
<evidence type="ECO:0000313" key="2">
    <source>
        <dbReference type="Proteomes" id="UP001562457"/>
    </source>
</evidence>
<dbReference type="EMBL" id="BAAFHN010000046">
    <property type="protein sequence ID" value="GAB0173589.1"/>
    <property type="molecule type" value="Genomic_DNA"/>
</dbReference>
<dbReference type="Proteomes" id="UP001562457">
    <property type="component" value="Unassembled WGS sequence"/>
</dbReference>
<sequence>MGFRHIAKIKFKDIEEFDMLRMIDLITQLQAIRIYTRILDKESFLKS</sequence>